<sequence>MNHIAIKNWPAVRFWTQSGFNGISGIYGDKTIAEDSYANIELIKSLL</sequence>
<reference evidence="1" key="2">
    <citation type="submission" date="2020-09" db="EMBL/GenBank/DDBJ databases">
        <authorList>
            <person name="Sun Q."/>
            <person name="Zhou Y."/>
        </authorList>
    </citation>
    <scope>NUCLEOTIDE SEQUENCE</scope>
    <source>
        <strain evidence="1">CGMCC 1.16134</strain>
    </source>
</reference>
<evidence type="ECO:0000313" key="1">
    <source>
        <dbReference type="EMBL" id="GGG05466.1"/>
    </source>
</evidence>
<dbReference type="EMBL" id="BMKR01000039">
    <property type="protein sequence ID" value="GGG05466.1"/>
    <property type="molecule type" value="Genomic_DNA"/>
</dbReference>
<reference evidence="1" key="1">
    <citation type="journal article" date="2014" name="Int. J. Syst. Evol. Microbiol.">
        <title>Complete genome sequence of Corynebacterium casei LMG S-19264T (=DSM 44701T), isolated from a smear-ripened cheese.</title>
        <authorList>
            <consortium name="US DOE Joint Genome Institute (JGI-PGF)"/>
            <person name="Walter F."/>
            <person name="Albersmeier A."/>
            <person name="Kalinowski J."/>
            <person name="Ruckert C."/>
        </authorList>
    </citation>
    <scope>NUCLEOTIDE SEQUENCE</scope>
    <source>
        <strain evidence="1">CGMCC 1.16134</strain>
    </source>
</reference>
<dbReference type="RefSeq" id="WP_189030998.1">
    <property type="nucleotide sequence ID" value="NZ_BMKR01000039.1"/>
</dbReference>
<protein>
    <submittedName>
        <fullName evidence="1">Uncharacterized protein</fullName>
    </submittedName>
</protein>
<keyword evidence="2" id="KW-1185">Reference proteome</keyword>
<dbReference type="AlphaFoldDB" id="A0A917D2D4"/>
<organism evidence="1 2">
    <name type="scientific">Paenibacillus albidus</name>
    <dbReference type="NCBI Taxonomy" id="2041023"/>
    <lineage>
        <taxon>Bacteria</taxon>
        <taxon>Bacillati</taxon>
        <taxon>Bacillota</taxon>
        <taxon>Bacilli</taxon>
        <taxon>Bacillales</taxon>
        <taxon>Paenibacillaceae</taxon>
        <taxon>Paenibacillus</taxon>
    </lineage>
</organism>
<dbReference type="Proteomes" id="UP000637643">
    <property type="component" value="Unassembled WGS sequence"/>
</dbReference>
<accession>A0A917D2D4</accession>
<gene>
    <name evidence="1" type="ORF">GCM10010912_57700</name>
</gene>
<proteinExistence type="predicted"/>
<comment type="caution">
    <text evidence="1">The sequence shown here is derived from an EMBL/GenBank/DDBJ whole genome shotgun (WGS) entry which is preliminary data.</text>
</comment>
<name>A0A917D2D4_9BACL</name>
<evidence type="ECO:0000313" key="2">
    <source>
        <dbReference type="Proteomes" id="UP000637643"/>
    </source>
</evidence>